<feature type="binding site" evidence="2">
    <location>
        <position position="30"/>
    </location>
    <ligand>
        <name>Mg(2+)</name>
        <dbReference type="ChEBI" id="CHEBI:18420"/>
        <label>3</label>
    </ligand>
</feature>
<keyword evidence="2" id="KW-0479">Metal-binding</keyword>
<dbReference type="SUPFAM" id="SSF55326">
    <property type="entry name" value="PurM N-terminal domain-like"/>
    <property type="match status" value="1"/>
</dbReference>
<feature type="binding site" evidence="2">
    <location>
        <position position="122"/>
    </location>
    <ligand>
        <name>Mg(2+)</name>
        <dbReference type="ChEBI" id="CHEBI:18420"/>
        <label>1</label>
    </ligand>
</feature>
<dbReference type="GO" id="GO:0000287">
    <property type="term" value="F:magnesium ion binding"/>
    <property type="evidence" value="ECO:0007669"/>
    <property type="project" value="UniProtKB-UniRule"/>
</dbReference>
<evidence type="ECO:0000313" key="5">
    <source>
        <dbReference type="EMBL" id="SFF87168.1"/>
    </source>
</evidence>
<evidence type="ECO:0000259" key="3">
    <source>
        <dbReference type="Pfam" id="PF00586"/>
    </source>
</evidence>
<comment type="miscellaneous">
    <text evidence="2">Reaction mechanism of ThiL seems to utilize a direct, inline transfer of the gamma-phosphate of ATP to TMP rather than a phosphorylated enzyme intermediate.</text>
</comment>
<protein>
    <recommendedName>
        <fullName evidence="2">Thiamine-monophosphate kinase</fullName>
        <shortName evidence="2">TMP kinase</shortName>
        <shortName evidence="2">Thiamine-phosphate kinase</shortName>
        <ecNumber evidence="2">2.7.4.16</ecNumber>
    </recommendedName>
</protein>
<keyword evidence="2" id="KW-0460">Magnesium</keyword>
<comment type="pathway">
    <text evidence="2">Cofactor biosynthesis; thiamine diphosphate biosynthesis; thiamine diphosphate from thiamine phosphate: step 1/1.</text>
</comment>
<feature type="binding site" evidence="2">
    <location>
        <begin position="121"/>
        <end position="122"/>
    </location>
    <ligand>
        <name>ATP</name>
        <dbReference type="ChEBI" id="CHEBI:30616"/>
    </ligand>
</feature>
<dbReference type="AlphaFoldDB" id="A0A1I2M8I9"/>
<sequence length="328" mass="35035">MDEFALIRQYFQSLQRDSSMCGVSVGIGDDCAVLNVPPDQQLVVSIDTLVEGTHFLPDTPAEQLAWRLLGASVSDLAAMGATPAWLTLALTLPHADESWVSSFSAALSDATQEYKIQLVGGDTTRGPLTLTAQVHGFVQTGCALLRSGAKSGDLVCVTGTLGDSRAGLESLLSNGSTEKNPHNSPSAENMEYLRQRFYRPLPRISTGKLIAPFASSCIDISDGLLGDLAHILEHSRVGAQINPAALPLSDALQAFTDAGTAQKWALTGGEDFELCFTVPAEQWGNLQTQLQYHKVPVTAIGAICDKPGLQLFQAGEWCSVEANGYKHF</sequence>
<dbReference type="InterPro" id="IPR006283">
    <property type="entry name" value="ThiL-like"/>
</dbReference>
<keyword evidence="2" id="KW-0808">Transferase</keyword>
<dbReference type="EC" id="2.7.4.16" evidence="2"/>
<dbReference type="Proteomes" id="UP000198623">
    <property type="component" value="Unassembled WGS sequence"/>
</dbReference>
<keyword evidence="2" id="KW-0067">ATP-binding</keyword>
<feature type="domain" description="PurM-like N-terminal" evidence="3">
    <location>
        <begin position="28"/>
        <end position="138"/>
    </location>
</feature>
<dbReference type="GO" id="GO:0009228">
    <property type="term" value="P:thiamine biosynthetic process"/>
    <property type="evidence" value="ECO:0007669"/>
    <property type="project" value="UniProtKB-KW"/>
</dbReference>
<organism evidence="5 6">
    <name type="scientific">Neptunomonas qingdaonensis</name>
    <dbReference type="NCBI Taxonomy" id="1045558"/>
    <lineage>
        <taxon>Bacteria</taxon>
        <taxon>Pseudomonadati</taxon>
        <taxon>Pseudomonadota</taxon>
        <taxon>Gammaproteobacteria</taxon>
        <taxon>Oceanospirillales</taxon>
        <taxon>Oceanospirillaceae</taxon>
        <taxon>Neptunomonas</taxon>
    </lineage>
</organism>
<keyword evidence="2 5" id="KW-0418">Kinase</keyword>
<dbReference type="CDD" id="cd02194">
    <property type="entry name" value="ThiL"/>
    <property type="match status" value="1"/>
</dbReference>
<comment type="caution">
    <text evidence="2">Lacks conserved residue(s) required for the propagation of feature annotation.</text>
</comment>
<proteinExistence type="inferred from homology"/>
<dbReference type="PANTHER" id="PTHR30270">
    <property type="entry name" value="THIAMINE-MONOPHOSPHATE KINASE"/>
    <property type="match status" value="1"/>
</dbReference>
<comment type="similarity">
    <text evidence="2">Belongs to the thiamine-monophosphate kinase family.</text>
</comment>
<feature type="binding site" evidence="2">
    <location>
        <position position="219"/>
    </location>
    <ligand>
        <name>Mg(2+)</name>
        <dbReference type="ChEBI" id="CHEBI:18420"/>
        <label>3</label>
    </ligand>
</feature>
<keyword evidence="6" id="KW-1185">Reference proteome</keyword>
<feature type="domain" description="PurM-like C-terminal" evidence="4">
    <location>
        <begin position="150"/>
        <end position="311"/>
    </location>
</feature>
<feature type="binding site" evidence="2">
    <location>
        <position position="221"/>
    </location>
    <ligand>
        <name>ATP</name>
        <dbReference type="ChEBI" id="CHEBI:30616"/>
    </ligand>
</feature>
<dbReference type="Pfam" id="PF00586">
    <property type="entry name" value="AIRS"/>
    <property type="match status" value="1"/>
</dbReference>
<name>A0A1I2M8I9_9GAMM</name>
<dbReference type="InterPro" id="IPR036921">
    <property type="entry name" value="PurM-like_N_sf"/>
</dbReference>
<accession>A0A1I2M8I9</accession>
<feature type="binding site" evidence="2">
    <location>
        <position position="75"/>
    </location>
    <ligand>
        <name>Mg(2+)</name>
        <dbReference type="ChEBI" id="CHEBI:18420"/>
        <label>2</label>
    </ligand>
</feature>
<dbReference type="InterPro" id="IPR036676">
    <property type="entry name" value="PurM-like_C_sf"/>
</dbReference>
<dbReference type="InterPro" id="IPR010918">
    <property type="entry name" value="PurM-like_C_dom"/>
</dbReference>
<evidence type="ECO:0000313" key="6">
    <source>
        <dbReference type="Proteomes" id="UP000198623"/>
    </source>
</evidence>
<dbReference type="Gene3D" id="3.90.650.10">
    <property type="entry name" value="PurM-like C-terminal domain"/>
    <property type="match status" value="1"/>
</dbReference>
<feature type="binding site" evidence="2">
    <location>
        <position position="325"/>
    </location>
    <ligand>
        <name>substrate</name>
    </ligand>
</feature>
<dbReference type="PIRSF" id="PIRSF005303">
    <property type="entry name" value="Thiam_monoph_kin"/>
    <property type="match status" value="1"/>
</dbReference>
<keyword evidence="1 2" id="KW-0784">Thiamine biosynthesis</keyword>
<dbReference type="GO" id="GO:0009030">
    <property type="term" value="F:thiamine-phosphate kinase activity"/>
    <property type="evidence" value="ECO:0007669"/>
    <property type="project" value="UniProtKB-UniRule"/>
</dbReference>
<evidence type="ECO:0000259" key="4">
    <source>
        <dbReference type="Pfam" id="PF02769"/>
    </source>
</evidence>
<dbReference type="UniPathway" id="UPA00060">
    <property type="reaction ID" value="UER00142"/>
</dbReference>
<feature type="binding site" evidence="2">
    <location>
        <position position="75"/>
    </location>
    <ligand>
        <name>Mg(2+)</name>
        <dbReference type="ChEBI" id="CHEBI:18420"/>
        <label>3</label>
    </ligand>
</feature>
<feature type="binding site" evidence="2">
    <location>
        <position position="75"/>
    </location>
    <ligand>
        <name>Mg(2+)</name>
        <dbReference type="ChEBI" id="CHEBI:18420"/>
        <label>4</label>
    </ligand>
</feature>
<feature type="binding site" evidence="2">
    <location>
        <position position="222"/>
    </location>
    <ligand>
        <name>Mg(2+)</name>
        <dbReference type="ChEBI" id="CHEBI:18420"/>
        <label>5</label>
    </ligand>
</feature>
<dbReference type="EMBL" id="FOOU01000001">
    <property type="protein sequence ID" value="SFF87168.1"/>
    <property type="molecule type" value="Genomic_DNA"/>
</dbReference>
<dbReference type="STRING" id="1045558.SAMN05216175_101461"/>
<feature type="binding site" evidence="2">
    <location>
        <position position="54"/>
    </location>
    <ligand>
        <name>substrate</name>
    </ligand>
</feature>
<feature type="binding site" evidence="2">
    <location>
        <position position="146"/>
    </location>
    <ligand>
        <name>ATP</name>
        <dbReference type="ChEBI" id="CHEBI:30616"/>
    </ligand>
</feature>
<comment type="function">
    <text evidence="2">Catalyzes the ATP-dependent phosphorylation of thiamine-monophosphate (TMP) to form thiamine-pyrophosphate (TPP), the active form of vitamin B1.</text>
</comment>
<keyword evidence="2" id="KW-0547">Nucleotide-binding</keyword>
<dbReference type="RefSeq" id="WP_090723807.1">
    <property type="nucleotide sequence ID" value="NZ_FOOU01000001.1"/>
</dbReference>
<dbReference type="PANTHER" id="PTHR30270:SF0">
    <property type="entry name" value="THIAMINE-MONOPHOSPHATE KINASE"/>
    <property type="match status" value="1"/>
</dbReference>
<dbReference type="HAMAP" id="MF_02128">
    <property type="entry name" value="TMP_kinase"/>
    <property type="match status" value="1"/>
</dbReference>
<evidence type="ECO:0000256" key="1">
    <source>
        <dbReference type="ARBA" id="ARBA00022977"/>
    </source>
</evidence>
<dbReference type="Pfam" id="PF02769">
    <property type="entry name" value="AIRS_C"/>
    <property type="match status" value="1"/>
</dbReference>
<evidence type="ECO:0000256" key="2">
    <source>
        <dbReference type="HAMAP-Rule" id="MF_02128"/>
    </source>
</evidence>
<dbReference type="InterPro" id="IPR016188">
    <property type="entry name" value="PurM-like_N"/>
</dbReference>
<reference evidence="6" key="1">
    <citation type="submission" date="2016-10" db="EMBL/GenBank/DDBJ databases">
        <authorList>
            <person name="Varghese N."/>
            <person name="Submissions S."/>
        </authorList>
    </citation>
    <scope>NUCLEOTIDE SEQUENCE [LARGE SCALE GENOMIC DNA]</scope>
    <source>
        <strain evidence="6">CGMCC 1.10971</strain>
    </source>
</reference>
<feature type="binding site" evidence="2">
    <location>
        <position position="270"/>
    </location>
    <ligand>
        <name>substrate</name>
    </ligand>
</feature>
<dbReference type="SUPFAM" id="SSF56042">
    <property type="entry name" value="PurM C-terminal domain-like"/>
    <property type="match status" value="1"/>
</dbReference>
<dbReference type="NCBIfam" id="TIGR01379">
    <property type="entry name" value="thiL"/>
    <property type="match status" value="1"/>
</dbReference>
<feature type="binding site" evidence="2">
    <location>
        <position position="45"/>
    </location>
    <ligand>
        <name>Mg(2+)</name>
        <dbReference type="ChEBI" id="CHEBI:18420"/>
        <label>4</label>
    </ligand>
</feature>
<feature type="binding site" evidence="2">
    <location>
        <position position="47"/>
    </location>
    <ligand>
        <name>Mg(2+)</name>
        <dbReference type="ChEBI" id="CHEBI:18420"/>
        <label>1</label>
    </ligand>
</feature>
<feature type="binding site" evidence="2">
    <location>
        <position position="47"/>
    </location>
    <ligand>
        <name>Mg(2+)</name>
        <dbReference type="ChEBI" id="CHEBI:18420"/>
        <label>2</label>
    </ligand>
</feature>
<dbReference type="GO" id="GO:0009229">
    <property type="term" value="P:thiamine diphosphate biosynthetic process"/>
    <property type="evidence" value="ECO:0007669"/>
    <property type="project" value="UniProtKB-UniRule"/>
</dbReference>
<dbReference type="Gene3D" id="3.30.1330.10">
    <property type="entry name" value="PurM-like, N-terminal domain"/>
    <property type="match status" value="1"/>
</dbReference>
<dbReference type="OrthoDB" id="9802811at2"/>
<dbReference type="GO" id="GO:0005524">
    <property type="term" value="F:ATP binding"/>
    <property type="evidence" value="ECO:0007669"/>
    <property type="project" value="UniProtKB-UniRule"/>
</dbReference>
<feature type="binding site" evidence="2">
    <location>
        <position position="30"/>
    </location>
    <ligand>
        <name>Mg(2+)</name>
        <dbReference type="ChEBI" id="CHEBI:18420"/>
        <label>4</label>
    </ligand>
</feature>
<comment type="catalytic activity">
    <reaction evidence="2">
        <text>thiamine phosphate + ATP = thiamine diphosphate + ADP</text>
        <dbReference type="Rhea" id="RHEA:15913"/>
        <dbReference type="ChEBI" id="CHEBI:30616"/>
        <dbReference type="ChEBI" id="CHEBI:37575"/>
        <dbReference type="ChEBI" id="CHEBI:58937"/>
        <dbReference type="ChEBI" id="CHEBI:456216"/>
        <dbReference type="EC" id="2.7.4.16"/>
    </reaction>
</comment>
<gene>
    <name evidence="2" type="primary">thiL</name>
    <name evidence="5" type="ORF">SAMN05216175_101461</name>
</gene>